<gene>
    <name evidence="3" type="ORF">HD596_001459</name>
</gene>
<evidence type="ECO:0000259" key="2">
    <source>
        <dbReference type="Pfam" id="PF24879"/>
    </source>
</evidence>
<protein>
    <recommendedName>
        <fullName evidence="5">DUF4132 domain-containing protein</fullName>
    </recommendedName>
</protein>
<dbReference type="InterPro" id="IPR025406">
    <property type="entry name" value="DUF4132"/>
</dbReference>
<keyword evidence="4" id="KW-1185">Reference proteome</keyword>
<feature type="domain" description="DUF4132" evidence="1">
    <location>
        <begin position="393"/>
        <end position="564"/>
    </location>
</feature>
<evidence type="ECO:0008006" key="5">
    <source>
        <dbReference type="Google" id="ProtNLM"/>
    </source>
</evidence>
<organism evidence="3 4">
    <name type="scientific">Nonomuraea jabiensis</name>
    <dbReference type="NCBI Taxonomy" id="882448"/>
    <lineage>
        <taxon>Bacteria</taxon>
        <taxon>Bacillati</taxon>
        <taxon>Actinomycetota</taxon>
        <taxon>Actinomycetes</taxon>
        <taxon>Streptosporangiales</taxon>
        <taxon>Streptosporangiaceae</taxon>
        <taxon>Nonomuraea</taxon>
    </lineage>
</organism>
<feature type="domain" description="DUF7737" evidence="2">
    <location>
        <begin position="676"/>
        <end position="779"/>
    </location>
</feature>
<evidence type="ECO:0000313" key="3">
    <source>
        <dbReference type="EMBL" id="MBB5774703.1"/>
    </source>
</evidence>
<proteinExistence type="predicted"/>
<dbReference type="InterPro" id="IPR056639">
    <property type="entry name" value="DUF7737"/>
</dbReference>
<evidence type="ECO:0000259" key="1">
    <source>
        <dbReference type="Pfam" id="PF13569"/>
    </source>
</evidence>
<reference evidence="3 4" key="1">
    <citation type="submission" date="2020-08" db="EMBL/GenBank/DDBJ databases">
        <title>Sequencing the genomes of 1000 actinobacteria strains.</title>
        <authorList>
            <person name="Klenk H.-P."/>
        </authorList>
    </citation>
    <scope>NUCLEOTIDE SEQUENCE [LARGE SCALE GENOMIC DNA]</scope>
    <source>
        <strain evidence="3 4">DSM 45507</strain>
    </source>
</reference>
<dbReference type="AlphaFoldDB" id="A0A7W9L8P9"/>
<accession>A0A7W9L8P9</accession>
<dbReference type="EMBL" id="JACHMB010000001">
    <property type="protein sequence ID" value="MBB5774703.1"/>
    <property type="molecule type" value="Genomic_DNA"/>
</dbReference>
<dbReference type="Proteomes" id="UP000579153">
    <property type="component" value="Unassembled WGS sequence"/>
</dbReference>
<comment type="caution">
    <text evidence="3">The sequence shown here is derived from an EMBL/GenBank/DDBJ whole genome shotgun (WGS) entry which is preliminary data.</text>
</comment>
<sequence length="780" mass="86873">MTSAGAWDYLDPATRAAYQRFDELLEQGLDPGPGVDWRVYGTYAQMKLWLGPEGGHDYDERVLRVVRSVAERDIDFTYREAHHLMERAGYWVRQGHTRYEELFRIPLAAARRFDYQLRRDLLRWLTSGPWLKDARALLAGQVTELLTEPAEHGPAGVVRTEIGDTDHFARMLAEEYGARLVEVLPLFRHWNTARSTKPSARWLRNAARMLTPGAVALVRELLTRLAAYRGGDWVVRYDDREWRDKVFLKEDTIVVVRGILWTCQVIDERWVTSLVTGVAMTCGTGSNGMGSTCRCEPVTNAAVGVLARRGGLDVIVPLSRIQAKVRARSVQRNLSLALDAVAVENGLTGEQLLDRTVPTFGLDTGGVREEKIGDYRVRLSADVPALRYMNAAGKTVKSLPKDLRAELSDLRAILKELKLAQAAVRSRLEQAIVHERTWHWREVTEHFLDHPVTGPYARTLVWQIAGGPAALPVKTSDGWELAGYRPAPDAVAGLWHPIHATADEVAALRDHLLEGGVRQPFKQAFREIYLLTPAEERTGTFSNRFAGHILRYGQARTLLGQRGWTGRSIGHWDYDNGGDQGEVVRDLAGWQARWSMHITSAPGAETTMLCATRGITFHRDGQPASMADLPPLVMSEILREADLAVGVASVARDDQALIGHEGYWRSHGFGELTETAKTRREVLARLLPKLKIASRVELTDRFLLVRGDLKTYKIHLGSANILMEPNDAYLCIVPASGRAAGSVFLPFEDDGGTLSVVLSKAFLLANDTAITDPTITRQLG</sequence>
<evidence type="ECO:0000313" key="4">
    <source>
        <dbReference type="Proteomes" id="UP000579153"/>
    </source>
</evidence>
<name>A0A7W9L8P9_9ACTN</name>
<dbReference type="Pfam" id="PF24879">
    <property type="entry name" value="DUF7737"/>
    <property type="match status" value="1"/>
</dbReference>
<dbReference type="Pfam" id="PF13569">
    <property type="entry name" value="DUF4132"/>
    <property type="match status" value="1"/>
</dbReference>
<dbReference type="RefSeq" id="WP_185068517.1">
    <property type="nucleotide sequence ID" value="NZ_JACHMB010000001.1"/>
</dbReference>